<comment type="caution">
    <text evidence="2">The sequence shown here is derived from an EMBL/GenBank/DDBJ whole genome shotgun (WGS) entry which is preliminary data.</text>
</comment>
<accession>A0A9D1XMK7</accession>
<organism evidence="2 3">
    <name type="scientific">Candidatus Erysipelatoclostridium merdavium</name>
    <dbReference type="NCBI Taxonomy" id="2838566"/>
    <lineage>
        <taxon>Bacteria</taxon>
        <taxon>Bacillati</taxon>
        <taxon>Bacillota</taxon>
        <taxon>Erysipelotrichia</taxon>
        <taxon>Erysipelotrichales</taxon>
        <taxon>Erysipelotrichales incertae sedis</taxon>
    </lineage>
</organism>
<evidence type="ECO:0000313" key="3">
    <source>
        <dbReference type="Proteomes" id="UP000886724"/>
    </source>
</evidence>
<proteinExistence type="predicted"/>
<dbReference type="AlphaFoldDB" id="A0A9D1XMK7"/>
<dbReference type="InterPro" id="IPR011256">
    <property type="entry name" value="Reg_factor_effector_dom_sf"/>
</dbReference>
<name>A0A9D1XMK7_9FIRM</name>
<gene>
    <name evidence="2" type="ORF">H9980_10120</name>
</gene>
<dbReference type="Proteomes" id="UP000886724">
    <property type="component" value="Unassembled WGS sequence"/>
</dbReference>
<dbReference type="SUPFAM" id="SSF55136">
    <property type="entry name" value="Probable bacterial effector-binding domain"/>
    <property type="match status" value="1"/>
</dbReference>
<dbReference type="Pfam" id="PF06445">
    <property type="entry name" value="GyrI-like"/>
    <property type="match status" value="1"/>
</dbReference>
<dbReference type="Gene3D" id="3.20.80.10">
    <property type="entry name" value="Regulatory factor, effector binding domain"/>
    <property type="match status" value="1"/>
</dbReference>
<protein>
    <submittedName>
        <fullName evidence="2">GyrI-like domain-containing protein</fullName>
    </submittedName>
</protein>
<dbReference type="InterPro" id="IPR029442">
    <property type="entry name" value="GyrI-like"/>
</dbReference>
<feature type="domain" description="GyrI-like small molecule binding" evidence="1">
    <location>
        <begin position="24"/>
        <end position="199"/>
    </location>
</feature>
<dbReference type="EMBL" id="DXET01000227">
    <property type="protein sequence ID" value="HIX82308.1"/>
    <property type="molecule type" value="Genomic_DNA"/>
</dbReference>
<sequence length="202" mass="23638">MDKYDIKKKYSQLYRATTKKISRLMVPKMKYIAVDGVGNPTVAEFKLKSELMFSLNKILKEYYLMENIQFSGAKLEGIWDTYDNSHFDVTRKKMIKYTLLMPQPDILTNEMLEEAKAKLFSKTESFFSLDIYLKEFEEGECLQMLHIGPYNTEINSTKKLMEYITVANLKLSGFHHEIYLNNPKKVAPEDLKTIVRYPVEGN</sequence>
<reference evidence="2" key="2">
    <citation type="submission" date="2021-04" db="EMBL/GenBank/DDBJ databases">
        <authorList>
            <person name="Gilroy R."/>
        </authorList>
    </citation>
    <scope>NUCLEOTIDE SEQUENCE</scope>
    <source>
        <strain evidence="2">ChiGjej1B1-14440</strain>
    </source>
</reference>
<reference evidence="2" key="1">
    <citation type="journal article" date="2021" name="PeerJ">
        <title>Extensive microbial diversity within the chicken gut microbiome revealed by metagenomics and culture.</title>
        <authorList>
            <person name="Gilroy R."/>
            <person name="Ravi A."/>
            <person name="Getino M."/>
            <person name="Pursley I."/>
            <person name="Horton D.L."/>
            <person name="Alikhan N.F."/>
            <person name="Baker D."/>
            <person name="Gharbi K."/>
            <person name="Hall N."/>
            <person name="Watson M."/>
            <person name="Adriaenssens E.M."/>
            <person name="Foster-Nyarko E."/>
            <person name="Jarju S."/>
            <person name="Secka A."/>
            <person name="Antonio M."/>
            <person name="Oren A."/>
            <person name="Chaudhuri R.R."/>
            <person name="La Ragione R."/>
            <person name="Hildebrand F."/>
            <person name="Pallen M.J."/>
        </authorList>
    </citation>
    <scope>NUCLEOTIDE SEQUENCE</scope>
    <source>
        <strain evidence="2">ChiGjej1B1-14440</strain>
    </source>
</reference>
<evidence type="ECO:0000313" key="2">
    <source>
        <dbReference type="EMBL" id="HIX82308.1"/>
    </source>
</evidence>
<evidence type="ECO:0000259" key="1">
    <source>
        <dbReference type="Pfam" id="PF06445"/>
    </source>
</evidence>